<proteinExistence type="predicted"/>
<sequence length="407" mass="46750">MSQLVPVLPGSRFSQRKVWSSPPATALHSTPLPQMKRSTGRFHSQLIGLRLTVDFIGMRESARRQNTASGASWSGLWRVLLVVIIIITLVFLGQMMLFQFRSGFGSLLVKDADGTFSFGLPRALQNSHRNRSYTRPTGSKTTIALLITARAGREKSVSQVPFLQECLPSLVKSVEPNSSFTYKVYFGFDLDDPIYDNTSNLRFIRERFDEQTSGYSFTINFFRYKGTRGKPVWVWNRLAREAYHQDVDFFYQVNDDVKFVTKDWTTNFVKALLGNKVYPGLGAAGPSDVTNSQKLLLTQSFVSRIHLDIFKNFYPPLFLNWYSDDWMAQVYNPDHLFKFDDIVVNNTLVQSTRYVVDFGAKNVLETLVKDGRASIEEFLERNPIVMDEELIAPKKLPRNETTQRRWR</sequence>
<keyword evidence="3" id="KW-1185">Reference proteome</keyword>
<keyword evidence="1" id="KW-0812">Transmembrane</keyword>
<reference evidence="2 3" key="1">
    <citation type="submission" date="2024-09" db="EMBL/GenBank/DDBJ databases">
        <title>Chromosome-scale assembly of Riccia sorocarpa.</title>
        <authorList>
            <person name="Paukszto L."/>
        </authorList>
    </citation>
    <scope>NUCLEOTIDE SEQUENCE [LARGE SCALE GENOMIC DNA]</scope>
    <source>
        <strain evidence="2">LP-2024</strain>
        <tissue evidence="2">Aerial parts of the thallus</tissue>
    </source>
</reference>
<gene>
    <name evidence="2" type="ORF">R1sor_021949</name>
</gene>
<organism evidence="2 3">
    <name type="scientific">Riccia sorocarpa</name>
    <dbReference type="NCBI Taxonomy" id="122646"/>
    <lineage>
        <taxon>Eukaryota</taxon>
        <taxon>Viridiplantae</taxon>
        <taxon>Streptophyta</taxon>
        <taxon>Embryophyta</taxon>
        <taxon>Marchantiophyta</taxon>
        <taxon>Marchantiopsida</taxon>
        <taxon>Marchantiidae</taxon>
        <taxon>Marchantiales</taxon>
        <taxon>Ricciaceae</taxon>
        <taxon>Riccia</taxon>
    </lineage>
</organism>
<evidence type="ECO:0000256" key="1">
    <source>
        <dbReference type="SAM" id="Phobius"/>
    </source>
</evidence>
<protein>
    <recommendedName>
        <fullName evidence="4">Hexosyltransferase</fullName>
    </recommendedName>
</protein>
<keyword evidence="1" id="KW-0472">Membrane</keyword>
<evidence type="ECO:0008006" key="4">
    <source>
        <dbReference type="Google" id="ProtNLM"/>
    </source>
</evidence>
<dbReference type="AlphaFoldDB" id="A0ABD3GIH7"/>
<feature type="transmembrane region" description="Helical" evidence="1">
    <location>
        <begin position="76"/>
        <end position="98"/>
    </location>
</feature>
<dbReference type="Proteomes" id="UP001633002">
    <property type="component" value="Unassembled WGS sequence"/>
</dbReference>
<evidence type="ECO:0000313" key="3">
    <source>
        <dbReference type="Proteomes" id="UP001633002"/>
    </source>
</evidence>
<dbReference type="EMBL" id="JBJQOH010000007">
    <property type="protein sequence ID" value="KAL3678993.1"/>
    <property type="molecule type" value="Genomic_DNA"/>
</dbReference>
<accession>A0ABD3GIH7</accession>
<evidence type="ECO:0000313" key="2">
    <source>
        <dbReference type="EMBL" id="KAL3678993.1"/>
    </source>
</evidence>
<name>A0ABD3GIH7_9MARC</name>
<keyword evidence="1" id="KW-1133">Transmembrane helix</keyword>
<comment type="caution">
    <text evidence="2">The sequence shown here is derived from an EMBL/GenBank/DDBJ whole genome shotgun (WGS) entry which is preliminary data.</text>
</comment>